<sequence length="126" mass="14811">MSKSKVLIIDDDPVVLTLHKLLLKKQNRIDEKDIMCFTSGKETLQYFNNKTEEDTFYLLLLDINMPFFDGWNLIEMLKYDNLKIIIVTSSIEQKDKLKAYSYKRVIDFYSKPLTHGCCKVILDHIA</sequence>
<dbReference type="EMBL" id="JAVDQA010000009">
    <property type="protein sequence ID" value="MDR6301915.1"/>
    <property type="molecule type" value="Genomic_DNA"/>
</dbReference>
<dbReference type="SMART" id="SM00448">
    <property type="entry name" value="REC"/>
    <property type="match status" value="1"/>
</dbReference>
<dbReference type="InterPro" id="IPR011006">
    <property type="entry name" value="CheY-like_superfamily"/>
</dbReference>
<dbReference type="CDD" id="cd00156">
    <property type="entry name" value="REC"/>
    <property type="match status" value="1"/>
</dbReference>
<dbReference type="InterPro" id="IPR001789">
    <property type="entry name" value="Sig_transdc_resp-reg_receiver"/>
</dbReference>
<dbReference type="Gene3D" id="3.40.50.2300">
    <property type="match status" value="1"/>
</dbReference>
<proteinExistence type="predicted"/>
<keyword evidence="5" id="KW-1185">Reference proteome</keyword>
<comment type="caution">
    <text evidence="4">The sequence shown here is derived from an EMBL/GenBank/DDBJ whole genome shotgun (WGS) entry which is preliminary data.</text>
</comment>
<evidence type="ECO:0000259" key="3">
    <source>
        <dbReference type="PROSITE" id="PS50110"/>
    </source>
</evidence>
<keyword evidence="1 2" id="KW-0597">Phosphoprotein</keyword>
<reference evidence="4 5" key="1">
    <citation type="submission" date="2023-07" db="EMBL/GenBank/DDBJ databases">
        <title>Genomic Encyclopedia of Type Strains, Phase IV (KMG-IV): sequencing the most valuable type-strain genomes for metagenomic binning, comparative biology and taxonomic classification.</title>
        <authorList>
            <person name="Goeker M."/>
        </authorList>
    </citation>
    <scope>NUCLEOTIDE SEQUENCE [LARGE SCALE GENOMIC DNA]</scope>
    <source>
        <strain evidence="4 5">DSM 102814</strain>
    </source>
</reference>
<feature type="domain" description="Response regulatory" evidence="3">
    <location>
        <begin position="5"/>
        <end position="126"/>
    </location>
</feature>
<dbReference type="Proteomes" id="UP001257659">
    <property type="component" value="Unassembled WGS sequence"/>
</dbReference>
<dbReference type="InterPro" id="IPR050595">
    <property type="entry name" value="Bact_response_regulator"/>
</dbReference>
<name>A0ABU1K9G9_9FLAO</name>
<dbReference type="PROSITE" id="PS50110">
    <property type="entry name" value="RESPONSE_REGULATORY"/>
    <property type="match status" value="1"/>
</dbReference>
<dbReference type="Pfam" id="PF00072">
    <property type="entry name" value="Response_reg"/>
    <property type="match status" value="1"/>
</dbReference>
<dbReference type="PANTHER" id="PTHR44591">
    <property type="entry name" value="STRESS RESPONSE REGULATOR PROTEIN 1"/>
    <property type="match status" value="1"/>
</dbReference>
<accession>A0ABU1K9G9</accession>
<evidence type="ECO:0000256" key="1">
    <source>
        <dbReference type="ARBA" id="ARBA00022553"/>
    </source>
</evidence>
<dbReference type="PANTHER" id="PTHR44591:SF3">
    <property type="entry name" value="RESPONSE REGULATORY DOMAIN-CONTAINING PROTEIN"/>
    <property type="match status" value="1"/>
</dbReference>
<organism evidence="4 5">
    <name type="scientific">Mesonia maritima</name>
    <dbReference type="NCBI Taxonomy" id="1793873"/>
    <lineage>
        <taxon>Bacteria</taxon>
        <taxon>Pseudomonadati</taxon>
        <taxon>Bacteroidota</taxon>
        <taxon>Flavobacteriia</taxon>
        <taxon>Flavobacteriales</taxon>
        <taxon>Flavobacteriaceae</taxon>
        <taxon>Mesonia</taxon>
    </lineage>
</organism>
<gene>
    <name evidence="4" type="ORF">GGR31_002590</name>
</gene>
<evidence type="ECO:0000313" key="5">
    <source>
        <dbReference type="Proteomes" id="UP001257659"/>
    </source>
</evidence>
<protein>
    <submittedName>
        <fullName evidence="4">CheY-like chemotaxis protein</fullName>
    </submittedName>
</protein>
<dbReference type="SUPFAM" id="SSF52172">
    <property type="entry name" value="CheY-like"/>
    <property type="match status" value="1"/>
</dbReference>
<evidence type="ECO:0000256" key="2">
    <source>
        <dbReference type="PROSITE-ProRule" id="PRU00169"/>
    </source>
</evidence>
<dbReference type="RefSeq" id="WP_309729850.1">
    <property type="nucleotide sequence ID" value="NZ_JAVDQA010000009.1"/>
</dbReference>
<evidence type="ECO:0000313" key="4">
    <source>
        <dbReference type="EMBL" id="MDR6301915.1"/>
    </source>
</evidence>
<feature type="modified residue" description="4-aspartylphosphate" evidence="2">
    <location>
        <position position="62"/>
    </location>
</feature>